<dbReference type="EMBL" id="MCGO01000026">
    <property type="protein sequence ID" value="ORY42997.1"/>
    <property type="molecule type" value="Genomic_DNA"/>
</dbReference>
<keyword evidence="3" id="KW-1185">Reference proteome</keyword>
<gene>
    <name evidence="2" type="ORF">BCR33DRAFT_717722</name>
</gene>
<reference evidence="2 3" key="1">
    <citation type="submission" date="2016-07" db="EMBL/GenBank/DDBJ databases">
        <title>Pervasive Adenine N6-methylation of Active Genes in Fungi.</title>
        <authorList>
            <consortium name="DOE Joint Genome Institute"/>
            <person name="Mondo S.J."/>
            <person name="Dannebaum R.O."/>
            <person name="Kuo R.C."/>
            <person name="Labutti K."/>
            <person name="Haridas S."/>
            <person name="Kuo A."/>
            <person name="Salamov A."/>
            <person name="Ahrendt S.R."/>
            <person name="Lipzen A."/>
            <person name="Sullivan W."/>
            <person name="Andreopoulos W.B."/>
            <person name="Clum A."/>
            <person name="Lindquist E."/>
            <person name="Daum C."/>
            <person name="Ramamoorthy G.K."/>
            <person name="Gryganskyi A."/>
            <person name="Culley D."/>
            <person name="Magnuson J.K."/>
            <person name="James T.Y."/>
            <person name="O'Malley M.A."/>
            <person name="Stajich J.E."/>
            <person name="Spatafora J.W."/>
            <person name="Visel A."/>
            <person name="Grigoriev I.V."/>
        </authorList>
    </citation>
    <scope>NUCLEOTIDE SEQUENCE [LARGE SCALE GENOMIC DNA]</scope>
    <source>
        <strain evidence="2 3">JEL800</strain>
    </source>
</reference>
<evidence type="ECO:0000313" key="3">
    <source>
        <dbReference type="Proteomes" id="UP000193642"/>
    </source>
</evidence>
<sequence>MRNRRRHAGILKFGESWAFQYCFSVQKITPRIVRMTISQSAVALNINPSEGARLTQFIQDESSDRIQQGTTNQGEPVSTTTIICITIAFAFILLLGGLCYWFCDRDTGSAVAKHVRLSMSDVTVPST</sequence>
<organism evidence="2 3">
    <name type="scientific">Rhizoclosmatium globosum</name>
    <dbReference type="NCBI Taxonomy" id="329046"/>
    <lineage>
        <taxon>Eukaryota</taxon>
        <taxon>Fungi</taxon>
        <taxon>Fungi incertae sedis</taxon>
        <taxon>Chytridiomycota</taxon>
        <taxon>Chytridiomycota incertae sedis</taxon>
        <taxon>Chytridiomycetes</taxon>
        <taxon>Chytridiales</taxon>
        <taxon>Chytriomycetaceae</taxon>
        <taxon>Rhizoclosmatium</taxon>
    </lineage>
</organism>
<name>A0A1Y2C7X8_9FUNG</name>
<keyword evidence="1" id="KW-1133">Transmembrane helix</keyword>
<proteinExistence type="predicted"/>
<keyword evidence="1" id="KW-0812">Transmembrane</keyword>
<keyword evidence="1" id="KW-0472">Membrane</keyword>
<evidence type="ECO:0000256" key="1">
    <source>
        <dbReference type="SAM" id="Phobius"/>
    </source>
</evidence>
<evidence type="ECO:0000313" key="2">
    <source>
        <dbReference type="EMBL" id="ORY42997.1"/>
    </source>
</evidence>
<feature type="transmembrane region" description="Helical" evidence="1">
    <location>
        <begin position="80"/>
        <end position="103"/>
    </location>
</feature>
<protein>
    <submittedName>
        <fullName evidence="2">Uncharacterized protein</fullName>
    </submittedName>
</protein>
<dbReference type="AlphaFoldDB" id="A0A1Y2C7X8"/>
<accession>A0A1Y2C7X8</accession>
<comment type="caution">
    <text evidence="2">The sequence shown here is derived from an EMBL/GenBank/DDBJ whole genome shotgun (WGS) entry which is preliminary data.</text>
</comment>
<dbReference type="Proteomes" id="UP000193642">
    <property type="component" value="Unassembled WGS sequence"/>
</dbReference>